<name>A0A0J6HYN2_COCPO</name>
<evidence type="ECO:0000256" key="4">
    <source>
        <dbReference type="RuleBase" id="RU364152"/>
    </source>
</evidence>
<comment type="subcellular location">
    <subcellularLocation>
        <location evidence="1 4">Nucleus</location>
    </subcellularLocation>
</comment>
<evidence type="ECO:0000256" key="2">
    <source>
        <dbReference type="ARBA" id="ARBA00010743"/>
    </source>
</evidence>
<keyword evidence="4" id="KW-0010">Activator</keyword>
<dbReference type="Proteomes" id="UP000054567">
    <property type="component" value="Unassembled WGS sequence"/>
</dbReference>
<dbReference type="VEuPathDB" id="FungiDB:CPAG_00439"/>
<dbReference type="GO" id="GO:0003712">
    <property type="term" value="F:transcription coregulator activity"/>
    <property type="evidence" value="ECO:0007669"/>
    <property type="project" value="InterPro"/>
</dbReference>
<evidence type="ECO:0000256" key="5">
    <source>
        <dbReference type="SAM" id="MobiDB-lite"/>
    </source>
</evidence>
<dbReference type="AlphaFoldDB" id="A0A0J6HYN2"/>
<reference evidence="7" key="2">
    <citation type="journal article" date="2009" name="Genome Res.">
        <title>Comparative genomic analyses of the human fungal pathogens Coccidioides and their relatives.</title>
        <authorList>
            <person name="Sharpton T.J."/>
            <person name="Stajich J.E."/>
            <person name="Rounsley S.D."/>
            <person name="Gardner M.J."/>
            <person name="Wortman J.R."/>
            <person name="Jordar V.S."/>
            <person name="Maiti R."/>
            <person name="Kodira C.D."/>
            <person name="Neafsey D.E."/>
            <person name="Zeng Q."/>
            <person name="Hung C.-Y."/>
            <person name="McMahan C."/>
            <person name="Muszewska A."/>
            <person name="Grynberg M."/>
            <person name="Mandel M.A."/>
            <person name="Kellner E.M."/>
            <person name="Barker B.M."/>
            <person name="Galgiani J.N."/>
            <person name="Orbach M.J."/>
            <person name="Kirkland T.N."/>
            <person name="Cole G.T."/>
            <person name="Henn M.R."/>
            <person name="Birren B.W."/>
            <person name="Taylor J.W."/>
        </authorList>
    </citation>
    <scope>NUCLEOTIDE SEQUENCE [LARGE SCALE GENOMIC DNA]</scope>
    <source>
        <strain evidence="7">RMSCC 3488</strain>
    </source>
</reference>
<reference evidence="6 7" key="1">
    <citation type="submission" date="2007-06" db="EMBL/GenBank/DDBJ databases">
        <title>The Genome Sequence of Coccidioides posadasii RMSCC_3488.</title>
        <authorList>
            <consortium name="Coccidioides Genome Resources Consortium"/>
            <consortium name="The Broad Institute Genome Sequencing Platform"/>
            <person name="Henn M.R."/>
            <person name="Sykes S."/>
            <person name="Young S."/>
            <person name="Jaffe D."/>
            <person name="Berlin A."/>
            <person name="Alvarez P."/>
            <person name="Butler J."/>
            <person name="Gnerre S."/>
            <person name="Grabherr M."/>
            <person name="Mauceli E."/>
            <person name="Brockman W."/>
            <person name="Kodira C."/>
            <person name="Alvarado L."/>
            <person name="Zeng Q."/>
            <person name="Crawford M."/>
            <person name="Antoine C."/>
            <person name="Devon K."/>
            <person name="Galgiani J."/>
            <person name="Orsborn K."/>
            <person name="Lewis M.L."/>
            <person name="Nusbaum C."/>
            <person name="Galagan J."/>
            <person name="Birren B."/>
        </authorList>
    </citation>
    <scope>NUCLEOTIDE SEQUENCE [LARGE SCALE GENOMIC DNA]</scope>
    <source>
        <strain evidence="6 7">RMSCC 3488</strain>
    </source>
</reference>
<evidence type="ECO:0000256" key="3">
    <source>
        <dbReference type="ARBA" id="ARBA00023242"/>
    </source>
</evidence>
<keyword evidence="3 4" id="KW-0539">Nucleus</keyword>
<feature type="compositionally biased region" description="Low complexity" evidence="5">
    <location>
        <begin position="134"/>
        <end position="143"/>
    </location>
</feature>
<dbReference type="GO" id="GO:0006357">
    <property type="term" value="P:regulation of transcription by RNA polymerase II"/>
    <property type="evidence" value="ECO:0007669"/>
    <property type="project" value="InterPro"/>
</dbReference>
<evidence type="ECO:0000256" key="1">
    <source>
        <dbReference type="ARBA" id="ARBA00004123"/>
    </source>
</evidence>
<organism evidence="6 7">
    <name type="scientific">Coccidioides posadasii RMSCC 3488</name>
    <dbReference type="NCBI Taxonomy" id="454284"/>
    <lineage>
        <taxon>Eukaryota</taxon>
        <taxon>Fungi</taxon>
        <taxon>Dikarya</taxon>
        <taxon>Ascomycota</taxon>
        <taxon>Pezizomycotina</taxon>
        <taxon>Eurotiomycetes</taxon>
        <taxon>Eurotiomycetidae</taxon>
        <taxon>Onygenales</taxon>
        <taxon>Onygenaceae</taxon>
        <taxon>Coccidioides</taxon>
    </lineage>
</organism>
<evidence type="ECO:0000313" key="7">
    <source>
        <dbReference type="Proteomes" id="UP000054567"/>
    </source>
</evidence>
<gene>
    <name evidence="4" type="primary">MED20</name>
    <name evidence="6" type="ORF">CPAG_00439</name>
</gene>
<feature type="region of interest" description="Disordered" evidence="5">
    <location>
        <begin position="89"/>
        <end position="145"/>
    </location>
</feature>
<dbReference type="GO" id="GO:0016592">
    <property type="term" value="C:mediator complex"/>
    <property type="evidence" value="ECO:0007669"/>
    <property type="project" value="InterPro"/>
</dbReference>
<dbReference type="EMBL" id="DS268109">
    <property type="protein sequence ID" value="KMM64087.1"/>
    <property type="molecule type" value="Genomic_DNA"/>
</dbReference>
<comment type="subunit">
    <text evidence="4">Component of the Mediator complex.</text>
</comment>
<proteinExistence type="inferred from homology"/>
<protein>
    <recommendedName>
        <fullName evidence="4">Mediator of RNA polymerase II transcription subunit 20</fullName>
    </recommendedName>
    <alternativeName>
        <fullName evidence="4">Mediator complex subunit 20</fullName>
    </alternativeName>
</protein>
<reference evidence="7" key="3">
    <citation type="journal article" date="2010" name="Genome Res.">
        <title>Population genomic sequencing of Coccidioides fungi reveals recent hybridization and transposon control.</title>
        <authorList>
            <person name="Neafsey D.E."/>
            <person name="Barker B.M."/>
            <person name="Sharpton T.J."/>
            <person name="Stajich J.E."/>
            <person name="Park D.J."/>
            <person name="Whiston E."/>
            <person name="Hung C.-Y."/>
            <person name="McMahan C."/>
            <person name="White J."/>
            <person name="Sykes S."/>
            <person name="Heiman D."/>
            <person name="Young S."/>
            <person name="Zeng Q."/>
            <person name="Abouelleil A."/>
            <person name="Aftuck L."/>
            <person name="Bessette D."/>
            <person name="Brown A."/>
            <person name="FitzGerald M."/>
            <person name="Lui A."/>
            <person name="Macdonald J.P."/>
            <person name="Priest M."/>
            <person name="Orbach M.J."/>
            <person name="Galgiani J.N."/>
            <person name="Kirkland T.N."/>
            <person name="Cole G.T."/>
            <person name="Birren B.W."/>
            <person name="Henn M.R."/>
            <person name="Taylor J.W."/>
            <person name="Rounsley S.D."/>
        </authorList>
    </citation>
    <scope>NUCLEOTIDE SEQUENCE [LARGE SCALE GENOMIC DNA]</scope>
    <source>
        <strain evidence="7">RMSCC 3488</strain>
    </source>
</reference>
<dbReference type="Pfam" id="PF08612">
    <property type="entry name" value="Med20"/>
    <property type="match status" value="1"/>
</dbReference>
<comment type="function">
    <text evidence="4">Component of the Mediator complex, a coactivator involved in the regulated transcription of nearly all RNA polymerase II-dependent genes. Mediator functions as a bridge to convey information from gene-specific regulatory proteins to the basal RNA polymerase II transcription machinery. Mediator is recruited to promoters by direct interactions with regulatory proteins and serves as a scaffold for the assembly of a functional preinitiation complex with RNA polymerase II and the general transcription factors.</text>
</comment>
<accession>A0A0J6HYN2</accession>
<feature type="compositionally biased region" description="Low complexity" evidence="5">
    <location>
        <begin position="105"/>
        <end position="119"/>
    </location>
</feature>
<evidence type="ECO:0000313" key="6">
    <source>
        <dbReference type="EMBL" id="KMM64087.1"/>
    </source>
</evidence>
<dbReference type="OrthoDB" id="1854899at2759"/>
<comment type="similarity">
    <text evidence="2 4">Belongs to the Mediator complex subunit 20 family.</text>
</comment>
<sequence length="338" mass="37173">MPVTGLFFIPANPNSSTALGTVANQLRAAYNAVPTGRWALEHKLLRDTPSCLPPSAYAPLPQLQPRFMHFLSLSHFQSHGFVYISDRPSPDPWAPSQPHHSQAGIHAHPAQQQIPPQSSKSNRLVKEEDAPQVSRSSSSSSSSWTMMTLDPASFNSFLAITLRACEPLWCHRHTMLVTGGTIFEVGDFRIRIGDLRQTQPVQRVRGCIVEIEYRGPGQTVTPKDSDWYLPVSEPATSAALGVEDGFLGIGGGAGDAEEELLTEEDWVVGEKLIREFWGRFSVPGAKEAIRVPGLLTETNKARQRGTKRLTTMDAGMTNTGIAGADLARQYMELLRFNR</sequence>
<keyword evidence="4" id="KW-0805">Transcription regulation</keyword>
<keyword evidence="4" id="KW-0804">Transcription</keyword>
<dbReference type="InterPro" id="IPR013921">
    <property type="entry name" value="Mediator_Med20"/>
</dbReference>